<keyword evidence="4 7" id="KW-0812">Transmembrane</keyword>
<evidence type="ECO:0000256" key="4">
    <source>
        <dbReference type="ARBA" id="ARBA00022692"/>
    </source>
</evidence>
<dbReference type="GO" id="GO:0005886">
    <property type="term" value="C:plasma membrane"/>
    <property type="evidence" value="ECO:0007669"/>
    <property type="project" value="UniProtKB-SubCell"/>
</dbReference>
<feature type="transmembrane region" description="Helical" evidence="7">
    <location>
        <begin position="221"/>
        <end position="242"/>
    </location>
</feature>
<dbReference type="Pfam" id="PF01757">
    <property type="entry name" value="Acyl_transf_3"/>
    <property type="match status" value="1"/>
</dbReference>
<feature type="transmembrane region" description="Helical" evidence="7">
    <location>
        <begin position="55"/>
        <end position="74"/>
    </location>
</feature>
<dbReference type="GeneID" id="99687202"/>
<evidence type="ECO:0000256" key="6">
    <source>
        <dbReference type="ARBA" id="ARBA00023136"/>
    </source>
</evidence>
<keyword evidence="5 7" id="KW-1133">Transmembrane helix</keyword>
<feature type="transmembrane region" description="Helical" evidence="7">
    <location>
        <begin position="190"/>
        <end position="209"/>
    </location>
</feature>
<dbReference type="PANTHER" id="PTHR40074:SF2">
    <property type="entry name" value="O-ACETYLTRANSFERASE WECH"/>
    <property type="match status" value="1"/>
</dbReference>
<feature type="transmembrane region" description="Helical" evidence="7">
    <location>
        <begin position="310"/>
        <end position="332"/>
    </location>
</feature>
<protein>
    <submittedName>
        <fullName evidence="9">Surface polysaccharide O-acyltransferase-like enzyme</fullName>
    </submittedName>
</protein>
<evidence type="ECO:0000256" key="1">
    <source>
        <dbReference type="ARBA" id="ARBA00004651"/>
    </source>
</evidence>
<feature type="transmembrane region" description="Helical" evidence="7">
    <location>
        <begin position="168"/>
        <end position="184"/>
    </location>
</feature>
<comment type="similarity">
    <text evidence="2">Belongs to the acyltransferase 3 family.</text>
</comment>
<feature type="transmembrane region" description="Helical" evidence="7">
    <location>
        <begin position="134"/>
        <end position="156"/>
    </location>
</feature>
<evidence type="ECO:0000256" key="7">
    <source>
        <dbReference type="SAM" id="Phobius"/>
    </source>
</evidence>
<feature type="transmembrane region" description="Helical" evidence="7">
    <location>
        <begin position="20"/>
        <end position="43"/>
    </location>
</feature>
<dbReference type="RefSeq" id="WP_165908369.1">
    <property type="nucleotide sequence ID" value="NZ_CP181386.1"/>
</dbReference>
<keyword evidence="6 7" id="KW-0472">Membrane</keyword>
<proteinExistence type="inferred from homology"/>
<dbReference type="GO" id="GO:0016413">
    <property type="term" value="F:O-acetyltransferase activity"/>
    <property type="evidence" value="ECO:0007669"/>
    <property type="project" value="TreeGrafter"/>
</dbReference>
<evidence type="ECO:0000256" key="5">
    <source>
        <dbReference type="ARBA" id="ARBA00022989"/>
    </source>
</evidence>
<reference evidence="9 10" key="1">
    <citation type="submission" date="2019-03" db="EMBL/GenBank/DDBJ databases">
        <title>Genomic Encyclopedia of Type Strains, Phase IV (KMG-IV): sequencing the most valuable type-strain genomes for metagenomic binning, comparative biology and taxonomic classification.</title>
        <authorList>
            <person name="Goeker M."/>
        </authorList>
    </citation>
    <scope>NUCLEOTIDE SEQUENCE [LARGE SCALE GENOMIC DNA]</scope>
    <source>
        <strain evidence="9 10">DSM 1709</strain>
    </source>
</reference>
<keyword evidence="3" id="KW-1003">Cell membrane</keyword>
<keyword evidence="9" id="KW-0012">Acyltransferase</keyword>
<evidence type="ECO:0000313" key="10">
    <source>
        <dbReference type="Proteomes" id="UP000295106"/>
    </source>
</evidence>
<feature type="transmembrane region" description="Helical" evidence="7">
    <location>
        <begin position="272"/>
        <end position="298"/>
    </location>
</feature>
<name>A0A4R2MXW6_RUBGE</name>
<evidence type="ECO:0000256" key="2">
    <source>
        <dbReference type="ARBA" id="ARBA00007400"/>
    </source>
</evidence>
<comment type="caution">
    <text evidence="9">The sequence shown here is derived from an EMBL/GenBank/DDBJ whole genome shotgun (WGS) entry which is preliminary data.</text>
</comment>
<evidence type="ECO:0000256" key="3">
    <source>
        <dbReference type="ARBA" id="ARBA00022475"/>
    </source>
</evidence>
<evidence type="ECO:0000313" key="9">
    <source>
        <dbReference type="EMBL" id="TCP05603.1"/>
    </source>
</evidence>
<dbReference type="EMBL" id="SLXD01000001">
    <property type="protein sequence ID" value="TCP05603.1"/>
    <property type="molecule type" value="Genomic_DNA"/>
</dbReference>
<accession>A0A4R2MXW6</accession>
<dbReference type="InterPro" id="IPR002656">
    <property type="entry name" value="Acyl_transf_3_dom"/>
</dbReference>
<keyword evidence="9" id="KW-0808">Transferase</keyword>
<feature type="transmembrane region" description="Helical" evidence="7">
    <location>
        <begin position="95"/>
        <end position="114"/>
    </location>
</feature>
<dbReference type="GO" id="GO:0009246">
    <property type="term" value="P:enterobacterial common antigen biosynthetic process"/>
    <property type="evidence" value="ECO:0007669"/>
    <property type="project" value="TreeGrafter"/>
</dbReference>
<evidence type="ECO:0000259" key="8">
    <source>
        <dbReference type="Pfam" id="PF01757"/>
    </source>
</evidence>
<organism evidence="9 10">
    <name type="scientific">Rubrivivax gelatinosus</name>
    <name type="common">Rhodocyclus gelatinosus</name>
    <name type="synonym">Rhodopseudomonas gelatinosa</name>
    <dbReference type="NCBI Taxonomy" id="28068"/>
    <lineage>
        <taxon>Bacteria</taxon>
        <taxon>Pseudomonadati</taxon>
        <taxon>Pseudomonadota</taxon>
        <taxon>Betaproteobacteria</taxon>
        <taxon>Burkholderiales</taxon>
        <taxon>Sphaerotilaceae</taxon>
        <taxon>Rubrivivax</taxon>
    </lineage>
</organism>
<gene>
    <name evidence="9" type="ORF">EV684_101475</name>
</gene>
<comment type="subcellular location">
    <subcellularLocation>
        <location evidence="1">Cell membrane</location>
        <topology evidence="1">Multi-pass membrane protein</topology>
    </subcellularLocation>
</comment>
<dbReference type="Proteomes" id="UP000295106">
    <property type="component" value="Unassembled WGS sequence"/>
</dbReference>
<dbReference type="PANTHER" id="PTHR40074">
    <property type="entry name" value="O-ACETYLTRANSFERASE WECH"/>
    <property type="match status" value="1"/>
</dbReference>
<feature type="transmembrane region" description="Helical" evidence="7">
    <location>
        <begin position="248"/>
        <end position="265"/>
    </location>
</feature>
<dbReference type="AlphaFoldDB" id="A0A4R2MXW6"/>
<feature type="domain" description="Acyltransferase 3" evidence="8">
    <location>
        <begin position="26"/>
        <end position="327"/>
    </location>
</feature>
<sequence>MTLVPAVEPRVRPRPAGDRIAYVHDFRGLAVLFIVTTHTLSLFDWSANPELARVLKYLVANGTTFFLFISGFLFEYLKGRYEVLDYWDKKLRFVVLPYLIVSAPALVAFVFLAARQGMPAGFEGLSDWQQMGYFLITGKHLAPFWFIPTIVSFYLVSPLILHATRDDRAFWALPLLFVLPAFVGRSDNPLLNVVHFLPVWALGMLMCRFRQTAEPLLKRHLWQLLALSVALGIAELAFTRGTHTYLDYLQKTVLILFLVAALLRLGSRATPWLGWAGTLSFGIFFVHSYVITAFKFAFEYGFGQLPGGGVPQLLLAAAAAALASALLVKAVIRLLGRRSRYVIGV</sequence>